<dbReference type="GO" id="GO:0008080">
    <property type="term" value="F:N-acetyltransferase activity"/>
    <property type="evidence" value="ECO:0007669"/>
    <property type="project" value="InterPro"/>
</dbReference>
<evidence type="ECO:0000259" key="3">
    <source>
        <dbReference type="PROSITE" id="PS51186"/>
    </source>
</evidence>
<dbReference type="AlphaFoldDB" id="A0A081BK14"/>
<dbReference type="Proteomes" id="UP000028700">
    <property type="component" value="Unassembled WGS sequence"/>
</dbReference>
<keyword evidence="2" id="KW-0012">Acyltransferase</keyword>
<dbReference type="eggNOG" id="COG0456">
    <property type="taxonomic scope" value="Bacteria"/>
</dbReference>
<sequence length="188" mass="22079">MLKKFKVWYDNLFQQQERQKRRELLDIKNHQVEIRDTLYFLAKAQFTDIPEILGIERAVYGGKTPWDSSAFAAEINRTLDRLYIVLRRNDRLLAFVGCSFDQSKKEAHVTNIAVVPDYQNRGLGYFLMNTIIKKSRQLEYTKVSLEVRVSNTRAQRIYRDLGFQDAGIKRGYYFGDHEDALDMALTLN</sequence>
<feature type="domain" description="N-acetyltransferase" evidence="3">
    <location>
        <begin position="32"/>
        <end position="188"/>
    </location>
</feature>
<dbReference type="Pfam" id="PF00583">
    <property type="entry name" value="Acetyltransf_1"/>
    <property type="match status" value="1"/>
</dbReference>
<dbReference type="PROSITE" id="PS51186">
    <property type="entry name" value="GNAT"/>
    <property type="match status" value="1"/>
</dbReference>
<keyword evidence="5" id="KW-1185">Reference proteome</keyword>
<dbReference type="NCBIfam" id="TIGR01575">
    <property type="entry name" value="rimI"/>
    <property type="match status" value="1"/>
</dbReference>
<dbReference type="InterPro" id="IPR050832">
    <property type="entry name" value="Bact_Acetyltransf"/>
</dbReference>
<evidence type="ECO:0000256" key="2">
    <source>
        <dbReference type="ARBA" id="ARBA00023315"/>
    </source>
</evidence>
<keyword evidence="1 4" id="KW-0808">Transferase</keyword>
<reference evidence="4" key="1">
    <citation type="journal article" date="2014" name="Genome Announc.">
        <title>Draft Genome Sequence of Lactobacillus oryzae Strain SG293T.</title>
        <authorList>
            <person name="Tanizawa Y."/>
            <person name="Fujisawa T."/>
            <person name="Mochizuki T."/>
            <person name="Kaminuma E."/>
            <person name="Nakamura Y."/>
            <person name="Tohno M."/>
        </authorList>
    </citation>
    <scope>NUCLEOTIDE SEQUENCE [LARGE SCALE GENOMIC DNA]</scope>
    <source>
        <strain evidence="4">SG293</strain>
    </source>
</reference>
<dbReference type="PANTHER" id="PTHR43877">
    <property type="entry name" value="AMINOALKYLPHOSPHONATE N-ACETYLTRANSFERASE-RELATED-RELATED"/>
    <property type="match status" value="1"/>
</dbReference>
<dbReference type="CDD" id="cd04301">
    <property type="entry name" value="NAT_SF"/>
    <property type="match status" value="1"/>
</dbReference>
<dbReference type="InterPro" id="IPR006464">
    <property type="entry name" value="AcTrfase_RimI/Ard1"/>
</dbReference>
<evidence type="ECO:0000256" key="1">
    <source>
        <dbReference type="ARBA" id="ARBA00022679"/>
    </source>
</evidence>
<evidence type="ECO:0000313" key="5">
    <source>
        <dbReference type="Proteomes" id="UP000028700"/>
    </source>
</evidence>
<dbReference type="InterPro" id="IPR016181">
    <property type="entry name" value="Acyl_CoA_acyltransferase"/>
</dbReference>
<proteinExistence type="predicted"/>
<dbReference type="STRING" id="1291743.LOSG293_270170"/>
<name>A0A081BK14_9LACO</name>
<dbReference type="InterPro" id="IPR000182">
    <property type="entry name" value="GNAT_dom"/>
</dbReference>
<dbReference type="RefSeq" id="WP_034528855.1">
    <property type="nucleotide sequence ID" value="NZ_BBJM01000027.1"/>
</dbReference>
<organism evidence="4 5">
    <name type="scientific">Secundilactobacillus oryzae JCM 18671</name>
    <dbReference type="NCBI Taxonomy" id="1291743"/>
    <lineage>
        <taxon>Bacteria</taxon>
        <taxon>Bacillati</taxon>
        <taxon>Bacillota</taxon>
        <taxon>Bacilli</taxon>
        <taxon>Lactobacillales</taxon>
        <taxon>Lactobacillaceae</taxon>
        <taxon>Secundilactobacillus</taxon>
    </lineage>
</organism>
<dbReference type="EMBL" id="BBJM01000027">
    <property type="protein sequence ID" value="GAK48382.1"/>
    <property type="molecule type" value="Genomic_DNA"/>
</dbReference>
<accession>A0A081BK14</accession>
<comment type="caution">
    <text evidence="4">The sequence shown here is derived from an EMBL/GenBank/DDBJ whole genome shotgun (WGS) entry which is preliminary data.</text>
</comment>
<dbReference type="Gene3D" id="3.40.630.30">
    <property type="match status" value="1"/>
</dbReference>
<protein>
    <submittedName>
        <fullName evidence="4">Ribosomal-protein-alanine N-acetyltransferase</fullName>
    </submittedName>
</protein>
<dbReference type="SUPFAM" id="SSF55729">
    <property type="entry name" value="Acyl-CoA N-acyltransferases (Nat)"/>
    <property type="match status" value="1"/>
</dbReference>
<gene>
    <name evidence="4" type="primary">rimI</name>
    <name evidence="4" type="ORF">LOSG293_270170</name>
</gene>
<dbReference type="OrthoDB" id="9794566at2"/>
<evidence type="ECO:0000313" key="4">
    <source>
        <dbReference type="EMBL" id="GAK48382.1"/>
    </source>
</evidence>